<organism evidence="2 3">
    <name type="scientific">Pangasianodon hypophthalmus</name>
    <name type="common">Striped catfish</name>
    <name type="synonym">Helicophagus hypophthalmus</name>
    <dbReference type="NCBI Taxonomy" id="310915"/>
    <lineage>
        <taxon>Eukaryota</taxon>
        <taxon>Metazoa</taxon>
        <taxon>Chordata</taxon>
        <taxon>Craniata</taxon>
        <taxon>Vertebrata</taxon>
        <taxon>Euteleostomi</taxon>
        <taxon>Actinopterygii</taxon>
        <taxon>Neopterygii</taxon>
        <taxon>Teleostei</taxon>
        <taxon>Ostariophysi</taxon>
        <taxon>Siluriformes</taxon>
        <taxon>Pangasiidae</taxon>
        <taxon>Pangasianodon</taxon>
    </lineage>
</organism>
<keyword evidence="3" id="KW-1185">Reference proteome</keyword>
<proteinExistence type="predicted"/>
<evidence type="ECO:0000256" key="1">
    <source>
        <dbReference type="SAM" id="MobiDB-lite"/>
    </source>
</evidence>
<dbReference type="Proteomes" id="UP000327468">
    <property type="component" value="Chromosome 19"/>
</dbReference>
<feature type="compositionally biased region" description="Polar residues" evidence="1">
    <location>
        <begin position="95"/>
        <end position="107"/>
    </location>
</feature>
<sequence length="158" mass="17464">MESAEVQPSPFRKSLHTPARSRLYEDVRTETCTGSGSVGHINTVNHQKHIKKEETEEEDDLCEGTSSAVGDITPVNEHKPVIKEEPEDEDYLCEGTSSPVGHSSTVDEQNEEFQIMLVKEEESEDEGSICTATVCGNTATLTLSLKIALQFIEKKKII</sequence>
<protein>
    <submittedName>
        <fullName evidence="2">Uncharacterized protein</fullName>
    </submittedName>
</protein>
<feature type="compositionally biased region" description="Polar residues" evidence="1">
    <location>
        <begin position="30"/>
        <end position="45"/>
    </location>
</feature>
<dbReference type="EMBL" id="VFJC01000020">
    <property type="protein sequence ID" value="KAB5540147.1"/>
    <property type="molecule type" value="Genomic_DNA"/>
</dbReference>
<feature type="region of interest" description="Disordered" evidence="1">
    <location>
        <begin position="1"/>
        <end position="109"/>
    </location>
</feature>
<reference evidence="2 3" key="1">
    <citation type="submission" date="2019-06" db="EMBL/GenBank/DDBJ databases">
        <title>A chromosome-scale genome assembly of the striped catfish, Pangasianodon hypophthalmus.</title>
        <authorList>
            <person name="Wen M."/>
            <person name="Zahm M."/>
            <person name="Roques C."/>
            <person name="Cabau C."/>
            <person name="Klopp C."/>
            <person name="Donnadieu C."/>
            <person name="Jouanno E."/>
            <person name="Avarre J.-C."/>
            <person name="Campet M."/>
            <person name="Ha T.T.T."/>
            <person name="Dugue R."/>
            <person name="Lampietro C."/>
            <person name="Louis A."/>
            <person name="Herpin A."/>
            <person name="Echchiki A."/>
            <person name="Berthelot C."/>
            <person name="Parey E."/>
            <person name="Roest-Crollius H."/>
            <person name="Braasch I."/>
            <person name="Postlethwait J."/>
            <person name="Bobe J."/>
            <person name="Montfort J."/>
            <person name="Bouchez O."/>
            <person name="Begum T."/>
            <person name="Schartl M."/>
            <person name="Guiguen Y."/>
        </authorList>
    </citation>
    <scope>NUCLEOTIDE SEQUENCE [LARGE SCALE GENOMIC DNA]</scope>
    <source>
        <strain evidence="2 3">Indonesia</strain>
        <tissue evidence="2">Blood</tissue>
    </source>
</reference>
<dbReference type="AlphaFoldDB" id="A0A5N5LBR9"/>
<gene>
    <name evidence="2" type="ORF">PHYPO_G00098480</name>
</gene>
<comment type="caution">
    <text evidence="2">The sequence shown here is derived from an EMBL/GenBank/DDBJ whole genome shotgun (WGS) entry which is preliminary data.</text>
</comment>
<evidence type="ECO:0000313" key="2">
    <source>
        <dbReference type="EMBL" id="KAB5540147.1"/>
    </source>
</evidence>
<name>A0A5N5LBR9_PANHP</name>
<evidence type="ECO:0000313" key="3">
    <source>
        <dbReference type="Proteomes" id="UP000327468"/>
    </source>
</evidence>
<accession>A0A5N5LBR9</accession>